<gene>
    <name evidence="2" type="ORF">MA16_Dca005797</name>
</gene>
<dbReference type="InterPro" id="IPR013103">
    <property type="entry name" value="RVT_2"/>
</dbReference>
<feature type="domain" description="Reverse transcriptase Ty1/copia-type" evidence="1">
    <location>
        <begin position="1"/>
        <end position="146"/>
    </location>
</feature>
<dbReference type="Proteomes" id="UP000233837">
    <property type="component" value="Unassembled WGS sequence"/>
</dbReference>
<evidence type="ECO:0000313" key="3">
    <source>
        <dbReference type="Proteomes" id="UP000233837"/>
    </source>
</evidence>
<dbReference type="InterPro" id="IPR043502">
    <property type="entry name" value="DNA/RNA_pol_sf"/>
</dbReference>
<dbReference type="PANTHER" id="PTHR11439">
    <property type="entry name" value="GAG-POL-RELATED RETROTRANSPOSON"/>
    <property type="match status" value="1"/>
</dbReference>
<name>A0A2I0WX81_9ASPA</name>
<dbReference type="SUPFAM" id="SSF56672">
    <property type="entry name" value="DNA/RNA polymerases"/>
    <property type="match status" value="1"/>
</dbReference>
<dbReference type="PANTHER" id="PTHR11439:SF455">
    <property type="entry name" value="RLK (RECEPTOR-LIKE PROTEIN KINASE) 8, PUTATIVE-RELATED"/>
    <property type="match status" value="1"/>
</dbReference>
<dbReference type="EMBL" id="KZ502363">
    <property type="protein sequence ID" value="PKU80266.1"/>
    <property type="molecule type" value="Genomic_DNA"/>
</dbReference>
<dbReference type="AlphaFoldDB" id="A0A2I0WX81"/>
<sequence>MKQPRGFKDEQHPQYICKLHKSIYGLKQSPQLWFHKLTQSLQLIGFTFSKADPSLLLYVKADTRVFILIYVDDILVTGNDTTQIHLTLNHLQSAFRIKQLGDVSLFLGIQVIRTTYGYFLNQTHYAHELLSQAGFSSCKPSSTPALTKPSKTQDESLFSDPQLFRKLAGSLQYLSITRPDIAFTINSICQCMHQPRNCDFAALKRLLRYIKGTADFGLPITRGSLCLRSYSDADWATDPVERKSMYEYFQACSA</sequence>
<organism evidence="2 3">
    <name type="scientific">Dendrobium catenatum</name>
    <dbReference type="NCBI Taxonomy" id="906689"/>
    <lineage>
        <taxon>Eukaryota</taxon>
        <taxon>Viridiplantae</taxon>
        <taxon>Streptophyta</taxon>
        <taxon>Embryophyta</taxon>
        <taxon>Tracheophyta</taxon>
        <taxon>Spermatophyta</taxon>
        <taxon>Magnoliopsida</taxon>
        <taxon>Liliopsida</taxon>
        <taxon>Asparagales</taxon>
        <taxon>Orchidaceae</taxon>
        <taxon>Epidendroideae</taxon>
        <taxon>Malaxideae</taxon>
        <taxon>Dendrobiinae</taxon>
        <taxon>Dendrobium</taxon>
    </lineage>
</organism>
<dbReference type="STRING" id="906689.A0A2I0WX81"/>
<dbReference type="Pfam" id="PF07727">
    <property type="entry name" value="RVT_2"/>
    <property type="match status" value="1"/>
</dbReference>
<evidence type="ECO:0000259" key="1">
    <source>
        <dbReference type="Pfam" id="PF07727"/>
    </source>
</evidence>
<reference evidence="2 3" key="2">
    <citation type="journal article" date="2017" name="Nature">
        <title>The Apostasia genome and the evolution of orchids.</title>
        <authorList>
            <person name="Zhang G.Q."/>
            <person name="Liu K.W."/>
            <person name="Li Z."/>
            <person name="Lohaus R."/>
            <person name="Hsiao Y.Y."/>
            <person name="Niu S.C."/>
            <person name="Wang J.Y."/>
            <person name="Lin Y.C."/>
            <person name="Xu Q."/>
            <person name="Chen L.J."/>
            <person name="Yoshida K."/>
            <person name="Fujiwara S."/>
            <person name="Wang Z.W."/>
            <person name="Zhang Y.Q."/>
            <person name="Mitsuda N."/>
            <person name="Wang M."/>
            <person name="Liu G.H."/>
            <person name="Pecoraro L."/>
            <person name="Huang H.X."/>
            <person name="Xiao X.J."/>
            <person name="Lin M."/>
            <person name="Wu X.Y."/>
            <person name="Wu W.L."/>
            <person name="Chen Y.Y."/>
            <person name="Chang S.B."/>
            <person name="Sakamoto S."/>
            <person name="Ohme-Takagi M."/>
            <person name="Yagi M."/>
            <person name="Zeng S.J."/>
            <person name="Shen C.Y."/>
            <person name="Yeh C.M."/>
            <person name="Luo Y.B."/>
            <person name="Tsai W.C."/>
            <person name="Van de Peer Y."/>
            <person name="Liu Z.J."/>
        </authorList>
    </citation>
    <scope>NUCLEOTIDE SEQUENCE [LARGE SCALE GENOMIC DNA]</scope>
    <source>
        <tissue evidence="2">The whole plant</tissue>
    </source>
</reference>
<reference evidence="2 3" key="1">
    <citation type="journal article" date="2016" name="Sci. Rep.">
        <title>The Dendrobium catenatum Lindl. genome sequence provides insights into polysaccharide synthase, floral development and adaptive evolution.</title>
        <authorList>
            <person name="Zhang G.Q."/>
            <person name="Xu Q."/>
            <person name="Bian C."/>
            <person name="Tsai W.C."/>
            <person name="Yeh C.M."/>
            <person name="Liu K.W."/>
            <person name="Yoshida K."/>
            <person name="Zhang L.S."/>
            <person name="Chang S.B."/>
            <person name="Chen F."/>
            <person name="Shi Y."/>
            <person name="Su Y.Y."/>
            <person name="Zhang Y.Q."/>
            <person name="Chen L.J."/>
            <person name="Yin Y."/>
            <person name="Lin M."/>
            <person name="Huang H."/>
            <person name="Deng H."/>
            <person name="Wang Z.W."/>
            <person name="Zhu S.L."/>
            <person name="Zhao X."/>
            <person name="Deng C."/>
            <person name="Niu S.C."/>
            <person name="Huang J."/>
            <person name="Wang M."/>
            <person name="Liu G.H."/>
            <person name="Yang H.J."/>
            <person name="Xiao X.J."/>
            <person name="Hsiao Y.Y."/>
            <person name="Wu W.L."/>
            <person name="Chen Y.Y."/>
            <person name="Mitsuda N."/>
            <person name="Ohme-Takagi M."/>
            <person name="Luo Y.B."/>
            <person name="Van de Peer Y."/>
            <person name="Liu Z.J."/>
        </authorList>
    </citation>
    <scope>NUCLEOTIDE SEQUENCE [LARGE SCALE GENOMIC DNA]</scope>
    <source>
        <tissue evidence="2">The whole plant</tissue>
    </source>
</reference>
<protein>
    <submittedName>
        <fullName evidence="2">Putative mitochondrial protein</fullName>
    </submittedName>
</protein>
<proteinExistence type="predicted"/>
<evidence type="ECO:0000313" key="2">
    <source>
        <dbReference type="EMBL" id="PKU80266.1"/>
    </source>
</evidence>
<accession>A0A2I0WX81</accession>
<keyword evidence="3" id="KW-1185">Reference proteome</keyword>